<evidence type="ECO:0000313" key="3">
    <source>
        <dbReference type="EMBL" id="MDY0406023.1"/>
    </source>
</evidence>
<accession>A0ABU5CI66</accession>
<reference evidence="3 4" key="1">
    <citation type="submission" date="2023-10" db="EMBL/GenBank/DDBJ databases">
        <title>179-bfca-hs.</title>
        <authorList>
            <person name="Miliotis G."/>
            <person name="Sengupta P."/>
            <person name="Hameed A."/>
            <person name="Chuvochina M."/>
            <person name="Mcdonagh F."/>
            <person name="Simpson A.C."/>
            <person name="Singh N.K."/>
            <person name="Rekha P.D."/>
            <person name="Raman K."/>
            <person name="Hugenholtz P."/>
            <person name="Venkateswaran K."/>
        </authorList>
    </citation>
    <scope>NUCLEOTIDE SEQUENCE [LARGE SCALE GENOMIC DNA]</scope>
    <source>
        <strain evidence="3 4">179-BFC-A-HS</strain>
    </source>
</reference>
<dbReference type="PANTHER" id="PTHR42852">
    <property type="entry name" value="THIOL:DISULFIDE INTERCHANGE PROTEIN DSBE"/>
    <property type="match status" value="1"/>
</dbReference>
<dbReference type="EMBL" id="JAROCA020000001">
    <property type="protein sequence ID" value="MDY0406023.1"/>
    <property type="molecule type" value="Genomic_DNA"/>
</dbReference>
<proteinExistence type="predicted"/>
<dbReference type="Pfam" id="PF00578">
    <property type="entry name" value="AhpC-TSA"/>
    <property type="match status" value="1"/>
</dbReference>
<dbReference type="RefSeq" id="WP_306065913.1">
    <property type="nucleotide sequence ID" value="NZ_JAROCA020000001.1"/>
</dbReference>
<evidence type="ECO:0000259" key="2">
    <source>
        <dbReference type="PROSITE" id="PS51352"/>
    </source>
</evidence>
<dbReference type="Gene3D" id="3.40.30.10">
    <property type="entry name" value="Glutaredoxin"/>
    <property type="match status" value="1"/>
</dbReference>
<protein>
    <submittedName>
        <fullName evidence="3">TlpA disulfide reductase family protein</fullName>
    </submittedName>
</protein>
<dbReference type="Proteomes" id="UP001228376">
    <property type="component" value="Unassembled WGS sequence"/>
</dbReference>
<name>A0ABU5CI66_9BACI</name>
<evidence type="ECO:0000256" key="1">
    <source>
        <dbReference type="ARBA" id="ARBA00023157"/>
    </source>
</evidence>
<dbReference type="InterPro" id="IPR050553">
    <property type="entry name" value="Thioredoxin_ResA/DsbE_sf"/>
</dbReference>
<dbReference type="InterPro" id="IPR000866">
    <property type="entry name" value="AhpC/TSA"/>
</dbReference>
<dbReference type="PANTHER" id="PTHR42852:SF12">
    <property type="entry name" value="THIOL-DISULFIDE OXIDOREDUCTASE YKUV"/>
    <property type="match status" value="1"/>
</dbReference>
<dbReference type="InterPro" id="IPR036249">
    <property type="entry name" value="Thioredoxin-like_sf"/>
</dbReference>
<dbReference type="SUPFAM" id="SSF52833">
    <property type="entry name" value="Thioredoxin-like"/>
    <property type="match status" value="1"/>
</dbReference>
<organism evidence="3 4">
    <name type="scientific">Tigheibacillus jepli</name>
    <dbReference type="NCBI Taxonomy" id="3035914"/>
    <lineage>
        <taxon>Bacteria</taxon>
        <taxon>Bacillati</taxon>
        <taxon>Bacillota</taxon>
        <taxon>Bacilli</taxon>
        <taxon>Bacillales</taxon>
        <taxon>Bacillaceae</taxon>
        <taxon>Tigheibacillus</taxon>
    </lineage>
</organism>
<feature type="domain" description="Thioredoxin" evidence="2">
    <location>
        <begin position="1"/>
        <end position="146"/>
    </location>
</feature>
<dbReference type="PROSITE" id="PS51352">
    <property type="entry name" value="THIOREDOXIN_2"/>
    <property type="match status" value="1"/>
</dbReference>
<keyword evidence="4" id="KW-1185">Reference proteome</keyword>
<keyword evidence="1" id="KW-1015">Disulfide bond</keyword>
<gene>
    <name evidence="3" type="ORF">P5G51_012040</name>
</gene>
<comment type="caution">
    <text evidence="3">The sequence shown here is derived from an EMBL/GenBank/DDBJ whole genome shotgun (WGS) entry which is preliminary data.</text>
</comment>
<sequence length="151" mass="17805">MKLRDEMPQLEGATTWLNSKPMKKEDLMNHKPTFIHFWSVSCDICKKVMPKVNELRDAYKDELNIVAVHMPRSKEDMNLNHIKEIAREHGMTQPIFVDNQHKLTDAFANQYVPAYYLFDKDGKLRHFQSGESGMKILYKRVNRLLGIKRNK</sequence>
<dbReference type="InterPro" id="IPR013766">
    <property type="entry name" value="Thioredoxin_domain"/>
</dbReference>
<evidence type="ECO:0000313" key="4">
    <source>
        <dbReference type="Proteomes" id="UP001228376"/>
    </source>
</evidence>
<dbReference type="CDD" id="cd02966">
    <property type="entry name" value="TlpA_like_family"/>
    <property type="match status" value="1"/>
</dbReference>